<accession>A0A0J6UNB9</accession>
<dbReference type="RefSeq" id="WP_048454668.1">
    <property type="nucleotide sequence ID" value="NZ_LABZ01000419.1"/>
</dbReference>
<reference evidence="1 2" key="1">
    <citation type="submission" date="2015-03" db="EMBL/GenBank/DDBJ databases">
        <title>Genome sequencing of Methylobacterium tarhaniae DSM 25844.</title>
        <authorList>
            <person name="Chaudhry V."/>
            <person name="Patil P.B."/>
        </authorList>
    </citation>
    <scope>NUCLEOTIDE SEQUENCE [LARGE SCALE GENOMIC DNA]</scope>
    <source>
        <strain evidence="1 2">DSM 25844</strain>
    </source>
</reference>
<dbReference type="EMBL" id="LABZ01000419">
    <property type="protein sequence ID" value="KMO27521.1"/>
    <property type="molecule type" value="Genomic_DNA"/>
</dbReference>
<dbReference type="Pfam" id="PF05593">
    <property type="entry name" value="RHS_repeat"/>
    <property type="match status" value="1"/>
</dbReference>
<dbReference type="Gene3D" id="2.180.10.10">
    <property type="entry name" value="RHS repeat-associated core"/>
    <property type="match status" value="1"/>
</dbReference>
<evidence type="ECO:0000313" key="2">
    <source>
        <dbReference type="Proteomes" id="UP000036449"/>
    </source>
</evidence>
<dbReference type="InterPro" id="IPR006530">
    <property type="entry name" value="YD"/>
</dbReference>
<proteinExistence type="predicted"/>
<evidence type="ECO:0000313" key="1">
    <source>
        <dbReference type="EMBL" id="KMO27521.1"/>
    </source>
</evidence>
<dbReference type="InterPro" id="IPR031325">
    <property type="entry name" value="RHS_repeat"/>
</dbReference>
<feature type="non-terminal residue" evidence="1">
    <location>
        <position position="70"/>
    </location>
</feature>
<protein>
    <recommendedName>
        <fullName evidence="3">Sugar-binding protein</fullName>
    </recommendedName>
</protein>
<sequence>MRAENGDGVVTVARDALGRIVSESRDGRTVESRYDARGRRVERRIGGGLAAYAYDPLGALAALTLADPAG</sequence>
<dbReference type="AlphaFoldDB" id="A0A0J6UNB9"/>
<dbReference type="NCBIfam" id="TIGR01643">
    <property type="entry name" value="YD_repeat_2x"/>
    <property type="match status" value="1"/>
</dbReference>
<keyword evidence="2" id="KW-1185">Reference proteome</keyword>
<organism evidence="1 2">
    <name type="scientific">Methylobacterium tarhaniae</name>
    <dbReference type="NCBI Taxonomy" id="1187852"/>
    <lineage>
        <taxon>Bacteria</taxon>
        <taxon>Pseudomonadati</taxon>
        <taxon>Pseudomonadota</taxon>
        <taxon>Alphaproteobacteria</taxon>
        <taxon>Hyphomicrobiales</taxon>
        <taxon>Methylobacteriaceae</taxon>
        <taxon>Methylobacterium</taxon>
    </lineage>
</organism>
<evidence type="ECO:0008006" key="3">
    <source>
        <dbReference type="Google" id="ProtNLM"/>
    </source>
</evidence>
<dbReference type="Proteomes" id="UP000036449">
    <property type="component" value="Unassembled WGS sequence"/>
</dbReference>
<gene>
    <name evidence="1" type="ORF">VQ03_30465</name>
</gene>
<dbReference type="OrthoDB" id="4981820at2"/>
<name>A0A0J6UNB9_9HYPH</name>
<comment type="caution">
    <text evidence="1">The sequence shown here is derived from an EMBL/GenBank/DDBJ whole genome shotgun (WGS) entry which is preliminary data.</text>
</comment>